<feature type="transmembrane region" description="Helical" evidence="1">
    <location>
        <begin position="212"/>
        <end position="231"/>
    </location>
</feature>
<dbReference type="EMBL" id="JAKCXM010000320">
    <property type="protein sequence ID" value="KAJ0395887.1"/>
    <property type="molecule type" value="Genomic_DNA"/>
</dbReference>
<feature type="transmembrane region" description="Helical" evidence="1">
    <location>
        <begin position="520"/>
        <end position="545"/>
    </location>
</feature>
<sequence length="939" mass="104862">MSIGPVVAGRRGVWAALSHAGLSVALLIRNALISVCCAWIVTLWCSLGVVVSGRDARRQSYDEFLLWTLLWLQFFFCAAGTVMQATLLLRLDFVDRPGKRTTLRVCCWRILRYTLPVYFLLVIAVFTSTLGLSKLTSQPRVRAFKMEFYIGGSLTFVYWICLEAAGRYVFKTQTVQGRARGQQQLTPASGVVPVAITSVPTISVWNGWRRILIARTPIAFSVIAAAVYIQVLSTQRIHDEVELVALMAGNMLLKMFIQHWIKHVTLRIGVKNIRTMLLTISFPTVLIDTQLRVLLQRVGSTTLTIKGTVLMAAIEIALRLYKSLAIRRRLRRVVATVVSQRRAKSPHGAIEYDDGDVSGRQEKLPAFRSAELYADMSAEYIAMGCAVGILLCYWEHPKYRLGEIKAEATDGSRTVVANKWQPQQTAALLAQAAAEVLVDVLSSTFEATQGITFHAVRRQGSYVVLLFVATAVIGHALSTVVVVFRSALLSVAVAWLTAWTCSLGALFVRTPVTAQSYDTFILGMLLWLQFFYCCNDTVLQSTALLRVRFLSQPDYRPTLLHCWWRVVRRSIGAYFVSLLLMIGLTKACAAADFSPSIRELKLEYYLSCLASFTHTISVGMICRSIYRNETVEGRERSKLSASRRRRTGPLGLVLEWSRLAIAWLPLLGSSIFSPVAVHLVTLLTIETQLQLVLLLTSSFALKALCQHVGRTTIRRKRITNPRTMFLAAAIPTVVIDTQVRILLQRVGDLQLTVYGTALMVLVEICTRVGKALITRRQLRRLERLLSFRPSRRPGTAPPPAPVDRLHVHDSRSQLLAHRSAELFADMAAEYIAMGCSSAILFFYWDHPKYLLRLSAHDEDAMDHVATGKAWSRTQSLAICVSLLVEIVVDSVACLIEVAHGTTFHEIRRQVVFVAFVSVASAMANITISAVIYLRVDYHH</sequence>
<feature type="transmembrane region" description="Helical" evidence="1">
    <location>
        <begin position="491"/>
        <end position="508"/>
    </location>
</feature>
<evidence type="ECO:0000313" key="2">
    <source>
        <dbReference type="EMBL" id="KAJ0395887.1"/>
    </source>
</evidence>
<keyword evidence="1" id="KW-1133">Transmembrane helix</keyword>
<feature type="transmembrane region" description="Helical" evidence="1">
    <location>
        <begin position="148"/>
        <end position="170"/>
    </location>
</feature>
<feature type="transmembrane region" description="Helical" evidence="1">
    <location>
        <begin position="749"/>
        <end position="773"/>
    </location>
</feature>
<gene>
    <name evidence="2" type="ORF">P43SY_002018</name>
</gene>
<evidence type="ECO:0000256" key="1">
    <source>
        <dbReference type="SAM" id="Phobius"/>
    </source>
</evidence>
<name>A0AAD5LY56_PYTIN</name>
<feature type="transmembrane region" description="Helical" evidence="1">
    <location>
        <begin position="725"/>
        <end position="743"/>
    </location>
</feature>
<feature type="transmembrane region" description="Helical" evidence="1">
    <location>
        <begin position="31"/>
        <end position="52"/>
    </location>
</feature>
<feature type="transmembrane region" description="Helical" evidence="1">
    <location>
        <begin position="910"/>
        <end position="933"/>
    </location>
</feature>
<protein>
    <recommendedName>
        <fullName evidence="4">Transmembrane protein</fullName>
    </recommendedName>
</protein>
<feature type="transmembrane region" description="Helical" evidence="1">
    <location>
        <begin position="110"/>
        <end position="128"/>
    </location>
</feature>
<proteinExistence type="predicted"/>
<organism evidence="2 3">
    <name type="scientific">Pythium insidiosum</name>
    <name type="common">Pythiosis disease agent</name>
    <dbReference type="NCBI Taxonomy" id="114742"/>
    <lineage>
        <taxon>Eukaryota</taxon>
        <taxon>Sar</taxon>
        <taxon>Stramenopiles</taxon>
        <taxon>Oomycota</taxon>
        <taxon>Peronosporomycetes</taxon>
        <taxon>Pythiales</taxon>
        <taxon>Pythiaceae</taxon>
        <taxon>Pythium</taxon>
    </lineage>
</organism>
<keyword evidence="1" id="KW-0472">Membrane</keyword>
<keyword evidence="3" id="KW-1185">Reference proteome</keyword>
<feature type="transmembrane region" description="Helical" evidence="1">
    <location>
        <begin position="566"/>
        <end position="584"/>
    </location>
</feature>
<dbReference type="AlphaFoldDB" id="A0AAD5LY56"/>
<comment type="caution">
    <text evidence="2">The sequence shown here is derived from an EMBL/GenBank/DDBJ whole genome shotgun (WGS) entry which is preliminary data.</text>
</comment>
<reference evidence="2" key="1">
    <citation type="submission" date="2021-12" db="EMBL/GenBank/DDBJ databases">
        <title>Prjna785345.</title>
        <authorList>
            <person name="Rujirawat T."/>
            <person name="Krajaejun T."/>
        </authorList>
    </citation>
    <scope>NUCLEOTIDE SEQUENCE</scope>
    <source>
        <strain evidence="2">Pi057C3</strain>
    </source>
</reference>
<evidence type="ECO:0008006" key="4">
    <source>
        <dbReference type="Google" id="ProtNLM"/>
    </source>
</evidence>
<feature type="transmembrane region" description="Helical" evidence="1">
    <location>
        <begin position="64"/>
        <end position="89"/>
    </location>
</feature>
<keyword evidence="1" id="KW-0812">Transmembrane</keyword>
<dbReference type="Proteomes" id="UP001209570">
    <property type="component" value="Unassembled WGS sequence"/>
</dbReference>
<evidence type="ECO:0000313" key="3">
    <source>
        <dbReference type="Proteomes" id="UP001209570"/>
    </source>
</evidence>
<feature type="transmembrane region" description="Helical" evidence="1">
    <location>
        <begin position="462"/>
        <end position="484"/>
    </location>
</feature>
<accession>A0AAD5LY56</accession>